<organism evidence="1 2">
    <name type="scientific">Austropuccinia psidii MF-1</name>
    <dbReference type="NCBI Taxonomy" id="1389203"/>
    <lineage>
        <taxon>Eukaryota</taxon>
        <taxon>Fungi</taxon>
        <taxon>Dikarya</taxon>
        <taxon>Basidiomycota</taxon>
        <taxon>Pucciniomycotina</taxon>
        <taxon>Pucciniomycetes</taxon>
        <taxon>Pucciniales</taxon>
        <taxon>Sphaerophragmiaceae</taxon>
        <taxon>Austropuccinia</taxon>
    </lineage>
</organism>
<evidence type="ECO:0000313" key="2">
    <source>
        <dbReference type="Proteomes" id="UP000765509"/>
    </source>
</evidence>
<dbReference type="Proteomes" id="UP000765509">
    <property type="component" value="Unassembled WGS sequence"/>
</dbReference>
<sequence>MALICHIESRRVISMVLTVSHSATEAEYKALSDVMKKTNWLLNLCKEINLPPLDKPIILHDNKGAIDLALFGANHNSFKTKRMDIKLHYIQELLHNKTIKLQHVSSQNMIAAFLTKAVGKTALKNSFFTQPCP</sequence>
<evidence type="ECO:0008006" key="3">
    <source>
        <dbReference type="Google" id="ProtNLM"/>
    </source>
</evidence>
<comment type="caution">
    <text evidence="1">The sequence shown here is derived from an EMBL/GenBank/DDBJ whole genome shotgun (WGS) entry which is preliminary data.</text>
</comment>
<dbReference type="AlphaFoldDB" id="A0A9Q3CKJ2"/>
<protein>
    <recommendedName>
        <fullName evidence="3">Reverse transcriptase Ty1/copia-type domain-containing protein</fullName>
    </recommendedName>
</protein>
<proteinExistence type="predicted"/>
<reference evidence="1" key="1">
    <citation type="submission" date="2021-03" db="EMBL/GenBank/DDBJ databases">
        <title>Draft genome sequence of rust myrtle Austropuccinia psidii MF-1, a brazilian biotype.</title>
        <authorList>
            <person name="Quecine M.C."/>
            <person name="Pachon D.M.R."/>
            <person name="Bonatelli M.L."/>
            <person name="Correr F.H."/>
            <person name="Franceschini L.M."/>
            <person name="Leite T.F."/>
            <person name="Margarido G.R.A."/>
            <person name="Almeida C.A."/>
            <person name="Ferrarezi J.A."/>
            <person name="Labate C.A."/>
        </authorList>
    </citation>
    <scope>NUCLEOTIDE SEQUENCE</scope>
    <source>
        <strain evidence="1">MF-1</strain>
    </source>
</reference>
<gene>
    <name evidence="1" type="ORF">O181_024303</name>
</gene>
<dbReference type="EMBL" id="AVOT02007749">
    <property type="protein sequence ID" value="MBW0484588.1"/>
    <property type="molecule type" value="Genomic_DNA"/>
</dbReference>
<dbReference type="OrthoDB" id="3344688at2759"/>
<keyword evidence="2" id="KW-1185">Reference proteome</keyword>
<evidence type="ECO:0000313" key="1">
    <source>
        <dbReference type="EMBL" id="MBW0484588.1"/>
    </source>
</evidence>
<name>A0A9Q3CKJ2_9BASI</name>
<accession>A0A9Q3CKJ2</accession>
<dbReference type="CDD" id="cd09272">
    <property type="entry name" value="RNase_HI_RT_Ty1"/>
    <property type="match status" value="1"/>
</dbReference>